<evidence type="ECO:0000313" key="2">
    <source>
        <dbReference type="Proteomes" id="UP000026714"/>
    </source>
</evidence>
<organism evidence="1 2">
    <name type="scientific">Sphaerotilus natans subsp. natans DSM 6575</name>
    <dbReference type="NCBI Taxonomy" id="1286631"/>
    <lineage>
        <taxon>Bacteria</taxon>
        <taxon>Pseudomonadati</taxon>
        <taxon>Pseudomonadota</taxon>
        <taxon>Betaproteobacteria</taxon>
        <taxon>Burkholderiales</taxon>
        <taxon>Sphaerotilaceae</taxon>
        <taxon>Sphaerotilus</taxon>
    </lineage>
</organism>
<dbReference type="Proteomes" id="UP000026714">
    <property type="component" value="Unassembled WGS sequence"/>
</dbReference>
<dbReference type="AlphaFoldDB" id="A0A059KP76"/>
<dbReference type="RefSeq" id="WP_037480143.1">
    <property type="nucleotide sequence ID" value="NZ_AZRA01000037.1"/>
</dbReference>
<dbReference type="EMBL" id="AZRA01000037">
    <property type="protein sequence ID" value="KDB52918.1"/>
    <property type="molecule type" value="Genomic_DNA"/>
</dbReference>
<name>A0A059KP76_9BURK</name>
<proteinExistence type="predicted"/>
<evidence type="ECO:0000313" key="1">
    <source>
        <dbReference type="EMBL" id="KDB52918.1"/>
    </source>
</evidence>
<sequence length="221" mass="24359">MFDAFEQDTNAQDKAILALTDKATSAAALNLIHATGKELELVGRWGPEGHILMICEAILQGIHVDDLADYFRREIEAAKDRAKDKRAMIEAVDQILKARRGVVREHDAHLEFMRNALQREAASLEASLIGGKERDEKMERLREAAAASGVDVEAVLGAVPPPPDAAAVMKRVQRMRADADAATKVLFDPLRRLEALPEWMREVIAIMEPGDKAAALALMPY</sequence>
<reference evidence="1 2" key="1">
    <citation type="journal article" date="2014" name="FEMS Microbiol. Ecol.">
        <title>Sphaerotilus natans encrusted with nanoball-shaped Fe(III) oxide minerals formed by nitrate-reducing mixotrophic Fe(II) oxidation.</title>
        <authorList>
            <person name="Park S."/>
            <person name="Kim D.H."/>
            <person name="Lee J.H."/>
            <person name="Hur H.G."/>
        </authorList>
    </citation>
    <scope>NUCLEOTIDE SEQUENCE [LARGE SCALE GENOMIC DNA]</scope>
    <source>
        <strain evidence="1 2">DSM 6575</strain>
    </source>
</reference>
<gene>
    <name evidence="1" type="ORF">X805_14840</name>
</gene>
<protein>
    <submittedName>
        <fullName evidence="1">Uncharacterized protein</fullName>
    </submittedName>
</protein>
<comment type="caution">
    <text evidence="1">The sequence shown here is derived from an EMBL/GenBank/DDBJ whole genome shotgun (WGS) entry which is preliminary data.</text>
</comment>
<keyword evidence="2" id="KW-1185">Reference proteome</keyword>
<accession>A0A059KP76</accession>